<dbReference type="SUPFAM" id="SSF58104">
    <property type="entry name" value="Methyl-accepting chemotaxis protein (MCP) signaling domain"/>
    <property type="match status" value="1"/>
</dbReference>
<dbReference type="Pfam" id="PF11887">
    <property type="entry name" value="Mce4_CUP1"/>
    <property type="match status" value="1"/>
</dbReference>
<gene>
    <name evidence="5" type="ORF">BST19_23895</name>
    <name evidence="4" type="ORF">H7I91_16215</name>
</gene>
<feature type="compositionally biased region" description="Pro residues" evidence="1">
    <location>
        <begin position="388"/>
        <end position="431"/>
    </location>
</feature>
<dbReference type="AlphaFoldDB" id="A0AAW5S8E8"/>
<dbReference type="InterPro" id="IPR003399">
    <property type="entry name" value="Mce/MlaD"/>
</dbReference>
<feature type="compositionally biased region" description="Low complexity" evidence="1">
    <location>
        <begin position="378"/>
        <end position="387"/>
    </location>
</feature>
<dbReference type="EMBL" id="JACKTG010000049">
    <property type="protein sequence ID" value="MCV6990808.1"/>
    <property type="molecule type" value="Genomic_DNA"/>
</dbReference>
<dbReference type="InterPro" id="IPR052336">
    <property type="entry name" value="MlaD_Phospholipid_Transporter"/>
</dbReference>
<sequence length="448" mass="46603">MKSFSERSPLVIGAVGLMAVATVVMAALQYQKLPFFNQGESYSAYFADAGGLFTGAGVEVSGYQVGKVSSIELDGPGVLVTFKIDKKVHLGERTEAAIKTKSLLGSKILDVTPRGAGNLDRAIPLDRTVSPYQLPDALGDLATTISGLNTNQLSDSLATLAQTFADTPADLKNAVQGVARFAQILDTRDAQLRTLLDNAAKATTVLAKRTDQIVSLVKDTNALLAQLRTQSAALENISTNISSVSQQLKGFIADNRQQLRPALDKLNGVLAIVDARKERVQQTIKGLNAYAMSLGESVGSGPFFKAYVVNLLPGQFVQPFVSAAFSDLGLDPATLLPSQLSDPQTGQPGTPALPVPYPRTGQGGEPRLTIPDAITGNPGDHPCGLPGLPLPGPGCYPDRQPAPAPPPGGPPPGPPALPPPGLESVPEPTPSPTNVEVGPGPSRPGGQP</sequence>
<evidence type="ECO:0000256" key="1">
    <source>
        <dbReference type="SAM" id="MobiDB-lite"/>
    </source>
</evidence>
<dbReference type="InterPro" id="IPR005693">
    <property type="entry name" value="Mce"/>
</dbReference>
<dbReference type="PANTHER" id="PTHR33371:SF18">
    <property type="entry name" value="MCE-FAMILY PROTEIN MCE3C"/>
    <property type="match status" value="1"/>
</dbReference>
<accession>A0AAW5S8E8</accession>
<evidence type="ECO:0000313" key="4">
    <source>
        <dbReference type="EMBL" id="MCV6990808.1"/>
    </source>
</evidence>
<dbReference type="Proteomes" id="UP001207588">
    <property type="component" value="Unassembled WGS sequence"/>
</dbReference>
<comment type="caution">
    <text evidence="4">The sequence shown here is derived from an EMBL/GenBank/DDBJ whole genome shotgun (WGS) entry which is preliminary data.</text>
</comment>
<dbReference type="PRINTS" id="PR01782">
    <property type="entry name" value="MCEVIRFACTOR"/>
</dbReference>
<reference evidence="4" key="3">
    <citation type="journal article" date="2022" name="BMC Genomics">
        <title>Comparative genome analysis of mycobacteria focusing on tRNA and non-coding RNA.</title>
        <authorList>
            <person name="Behra P.R.K."/>
            <person name="Pettersson B.M.F."/>
            <person name="Ramesh M."/>
            <person name="Das S."/>
            <person name="Dasgupta S."/>
            <person name="Kirsebom L.A."/>
        </authorList>
    </citation>
    <scope>NUCLEOTIDE SEQUENCE</scope>
    <source>
        <strain evidence="4">DSM 45439</strain>
    </source>
</reference>
<evidence type="ECO:0000313" key="5">
    <source>
        <dbReference type="EMBL" id="ORA42904.1"/>
    </source>
</evidence>
<feature type="compositionally biased region" description="Polar residues" evidence="1">
    <location>
        <begin position="336"/>
        <end position="348"/>
    </location>
</feature>
<feature type="region of interest" description="Disordered" evidence="1">
    <location>
        <begin position="336"/>
        <end position="448"/>
    </location>
</feature>
<dbReference type="Proteomes" id="UP000192293">
    <property type="component" value="Unassembled WGS sequence"/>
</dbReference>
<evidence type="ECO:0000313" key="7">
    <source>
        <dbReference type="Proteomes" id="UP001207588"/>
    </source>
</evidence>
<dbReference type="InterPro" id="IPR024516">
    <property type="entry name" value="Mce_C"/>
</dbReference>
<dbReference type="GO" id="GO:0005576">
    <property type="term" value="C:extracellular region"/>
    <property type="evidence" value="ECO:0007669"/>
    <property type="project" value="TreeGrafter"/>
</dbReference>
<dbReference type="EMBL" id="MVHL01000060">
    <property type="protein sequence ID" value="ORA42904.1"/>
    <property type="molecule type" value="Genomic_DNA"/>
</dbReference>
<protein>
    <submittedName>
        <fullName evidence="4">MCE family protein</fullName>
    </submittedName>
    <submittedName>
        <fullName evidence="5">Mammalian cell entry protein</fullName>
    </submittedName>
</protein>
<name>A0AAW5S8E8_MYCBC</name>
<dbReference type="NCBIfam" id="TIGR00996">
    <property type="entry name" value="Mtu_fam_mce"/>
    <property type="match status" value="1"/>
</dbReference>
<evidence type="ECO:0000259" key="3">
    <source>
        <dbReference type="Pfam" id="PF11887"/>
    </source>
</evidence>
<evidence type="ECO:0000259" key="2">
    <source>
        <dbReference type="Pfam" id="PF02470"/>
    </source>
</evidence>
<proteinExistence type="predicted"/>
<dbReference type="PANTHER" id="PTHR33371">
    <property type="entry name" value="INTERMEMBRANE PHOSPHOLIPID TRANSPORT SYSTEM BINDING PROTEIN MLAD-RELATED"/>
    <property type="match status" value="1"/>
</dbReference>
<dbReference type="Pfam" id="PF02470">
    <property type="entry name" value="MlaD"/>
    <property type="match status" value="1"/>
</dbReference>
<feature type="domain" description="Mammalian cell entry C-terminal" evidence="3">
    <location>
        <begin position="122"/>
        <end position="301"/>
    </location>
</feature>
<reference evidence="4" key="2">
    <citation type="submission" date="2020-07" db="EMBL/GenBank/DDBJ databases">
        <authorList>
            <person name="Pettersson B.M.F."/>
            <person name="Behra P.R.K."/>
            <person name="Ramesh M."/>
            <person name="Das S."/>
            <person name="Dasgupta S."/>
            <person name="Kirsebom L.A."/>
        </authorList>
    </citation>
    <scope>NUCLEOTIDE SEQUENCE</scope>
    <source>
        <strain evidence="4">DSM 45439</strain>
    </source>
</reference>
<keyword evidence="6" id="KW-1185">Reference proteome</keyword>
<reference evidence="5 6" key="1">
    <citation type="submission" date="2017-02" db="EMBL/GenBank/DDBJ databases">
        <title>The new phylogeny of genus Mycobacterium.</title>
        <authorList>
            <person name="Tortoli E."/>
            <person name="Trovato A."/>
            <person name="Cirillo D.M."/>
        </authorList>
    </citation>
    <scope>NUCLEOTIDE SEQUENCE [LARGE SCALE GENOMIC DNA]</scope>
    <source>
        <strain evidence="5 6">DSM 45439</strain>
    </source>
</reference>
<organism evidence="4 7">
    <name type="scientific">Mycobacterium bouchedurhonense</name>
    <dbReference type="NCBI Taxonomy" id="701041"/>
    <lineage>
        <taxon>Bacteria</taxon>
        <taxon>Bacillati</taxon>
        <taxon>Actinomycetota</taxon>
        <taxon>Actinomycetes</taxon>
        <taxon>Mycobacteriales</taxon>
        <taxon>Mycobacteriaceae</taxon>
        <taxon>Mycobacterium</taxon>
        <taxon>Mycobacterium avium complex (MAC)</taxon>
    </lineage>
</organism>
<evidence type="ECO:0000313" key="6">
    <source>
        <dbReference type="Proteomes" id="UP000192293"/>
    </source>
</evidence>
<dbReference type="RefSeq" id="WP_063966969.1">
    <property type="nucleotide sequence ID" value="NZ_JACKTG010000049.1"/>
</dbReference>
<feature type="domain" description="Mce/MlaD" evidence="2">
    <location>
        <begin position="39"/>
        <end position="113"/>
    </location>
</feature>